<comment type="similarity">
    <text evidence="1">Belongs to the cytochrome P450 family.</text>
</comment>
<dbReference type="Pfam" id="PF00067">
    <property type="entry name" value="p450"/>
    <property type="match status" value="1"/>
</dbReference>
<dbReference type="Gene3D" id="1.10.630.10">
    <property type="entry name" value="Cytochrome P450"/>
    <property type="match status" value="1"/>
</dbReference>
<keyword evidence="5" id="KW-0472">Membrane</keyword>
<reference evidence="6 7" key="1">
    <citation type="journal article" date="2022" name="Cell">
        <title>Repeat-based holocentromeres influence genome architecture and karyotype evolution.</title>
        <authorList>
            <person name="Hofstatter P.G."/>
            <person name="Thangavel G."/>
            <person name="Lux T."/>
            <person name="Neumann P."/>
            <person name="Vondrak T."/>
            <person name="Novak P."/>
            <person name="Zhang M."/>
            <person name="Costa L."/>
            <person name="Castellani M."/>
            <person name="Scott A."/>
            <person name="Toegelov H."/>
            <person name="Fuchs J."/>
            <person name="Mata-Sucre Y."/>
            <person name="Dias Y."/>
            <person name="Vanzela A.L.L."/>
            <person name="Huettel B."/>
            <person name="Almeida C.C.S."/>
            <person name="Simkova H."/>
            <person name="Souza G."/>
            <person name="Pedrosa-Harand A."/>
            <person name="Macas J."/>
            <person name="Mayer K.F.X."/>
            <person name="Houben A."/>
            <person name="Marques A."/>
        </authorList>
    </citation>
    <scope>NUCLEOTIDE SEQUENCE [LARGE SCALE GENOMIC DNA]</scope>
    <source>
        <strain evidence="6">RhyTen1mFocal</strain>
    </source>
</reference>
<sequence length="268" mass="31080">MEFSLVFFFTSFFIPILLLLTLYHFFNQDKTKQTTTRTCKTYPLIGDLPELIKNRNRIFDWTTEILIDIPTHTMVQQDPGFPGSILTANPKNVEYILKTKSENYPKSDITISMLEDLLGHGIFNSNGDHWRWQRKTASLAFTTRSLRGLMVDTVHTVIKHRLIPLLEKTREKGEVIDMQDVLERFAFDNICRVVFDMDPACQTAEGSDLMRSFVEALDLPVNRFPVGFVWRGIKWLDIGSERRLRESIAKVKSHVTAIIHEKMEKALE</sequence>
<protein>
    <recommendedName>
        <fullName evidence="8">Cytochrome P450</fullName>
    </recommendedName>
</protein>
<evidence type="ECO:0000313" key="6">
    <source>
        <dbReference type="EMBL" id="KAJ3703050.1"/>
    </source>
</evidence>
<dbReference type="EMBL" id="JAMRDG010000001">
    <property type="protein sequence ID" value="KAJ3703050.1"/>
    <property type="molecule type" value="Genomic_DNA"/>
</dbReference>
<proteinExistence type="inferred from homology"/>
<dbReference type="PANTHER" id="PTHR24296">
    <property type="entry name" value="CYTOCHROME P450"/>
    <property type="match status" value="1"/>
</dbReference>
<evidence type="ECO:0000256" key="3">
    <source>
        <dbReference type="ARBA" id="ARBA00023002"/>
    </source>
</evidence>
<name>A0AAD5ZS95_9POAL</name>
<accession>A0AAD5ZS95</accession>
<keyword evidence="7" id="KW-1185">Reference proteome</keyword>
<feature type="transmembrane region" description="Helical" evidence="5">
    <location>
        <begin position="6"/>
        <end position="26"/>
    </location>
</feature>
<dbReference type="GO" id="GO:0016705">
    <property type="term" value="F:oxidoreductase activity, acting on paired donors, with incorporation or reduction of molecular oxygen"/>
    <property type="evidence" value="ECO:0007669"/>
    <property type="project" value="InterPro"/>
</dbReference>
<keyword evidence="2" id="KW-0479">Metal-binding</keyword>
<keyword evidence="5" id="KW-0812">Transmembrane</keyword>
<dbReference type="InterPro" id="IPR036396">
    <property type="entry name" value="Cyt_P450_sf"/>
</dbReference>
<comment type="caution">
    <text evidence="6">The sequence shown here is derived from an EMBL/GenBank/DDBJ whole genome shotgun (WGS) entry which is preliminary data.</text>
</comment>
<dbReference type="GO" id="GO:0020037">
    <property type="term" value="F:heme binding"/>
    <property type="evidence" value="ECO:0007669"/>
    <property type="project" value="InterPro"/>
</dbReference>
<dbReference type="AlphaFoldDB" id="A0AAD5ZS95"/>
<keyword evidence="3" id="KW-0560">Oxidoreductase</keyword>
<evidence type="ECO:0000256" key="5">
    <source>
        <dbReference type="SAM" id="Phobius"/>
    </source>
</evidence>
<evidence type="ECO:0000313" key="7">
    <source>
        <dbReference type="Proteomes" id="UP001210211"/>
    </source>
</evidence>
<evidence type="ECO:0000256" key="2">
    <source>
        <dbReference type="ARBA" id="ARBA00022723"/>
    </source>
</evidence>
<keyword evidence="4" id="KW-0408">Iron</keyword>
<gene>
    <name evidence="6" type="ORF">LUZ61_006755</name>
</gene>
<dbReference type="GO" id="GO:0004497">
    <property type="term" value="F:monooxygenase activity"/>
    <property type="evidence" value="ECO:0007669"/>
    <property type="project" value="InterPro"/>
</dbReference>
<dbReference type="Proteomes" id="UP001210211">
    <property type="component" value="Unassembled WGS sequence"/>
</dbReference>
<evidence type="ECO:0000256" key="1">
    <source>
        <dbReference type="ARBA" id="ARBA00010617"/>
    </source>
</evidence>
<keyword evidence="5" id="KW-1133">Transmembrane helix</keyword>
<dbReference type="GO" id="GO:0005506">
    <property type="term" value="F:iron ion binding"/>
    <property type="evidence" value="ECO:0007669"/>
    <property type="project" value="InterPro"/>
</dbReference>
<organism evidence="6 7">
    <name type="scientific">Rhynchospora tenuis</name>
    <dbReference type="NCBI Taxonomy" id="198213"/>
    <lineage>
        <taxon>Eukaryota</taxon>
        <taxon>Viridiplantae</taxon>
        <taxon>Streptophyta</taxon>
        <taxon>Embryophyta</taxon>
        <taxon>Tracheophyta</taxon>
        <taxon>Spermatophyta</taxon>
        <taxon>Magnoliopsida</taxon>
        <taxon>Liliopsida</taxon>
        <taxon>Poales</taxon>
        <taxon>Cyperaceae</taxon>
        <taxon>Cyperoideae</taxon>
        <taxon>Rhynchosporeae</taxon>
        <taxon>Rhynchospora</taxon>
    </lineage>
</organism>
<dbReference type="InterPro" id="IPR001128">
    <property type="entry name" value="Cyt_P450"/>
</dbReference>
<dbReference type="SUPFAM" id="SSF48264">
    <property type="entry name" value="Cytochrome P450"/>
    <property type="match status" value="1"/>
</dbReference>
<evidence type="ECO:0008006" key="8">
    <source>
        <dbReference type="Google" id="ProtNLM"/>
    </source>
</evidence>
<evidence type="ECO:0000256" key="4">
    <source>
        <dbReference type="ARBA" id="ARBA00023004"/>
    </source>
</evidence>